<feature type="domain" description="Ribonucleotide reductase large subunit C-terminal" evidence="11">
    <location>
        <begin position="78"/>
        <end position="560"/>
    </location>
</feature>
<dbReference type="NCBIfam" id="TIGR02504">
    <property type="entry name" value="NrdJ_Z"/>
    <property type="match status" value="1"/>
</dbReference>
<evidence type="ECO:0000313" key="12">
    <source>
        <dbReference type="EMBL" id="SFN38766.1"/>
    </source>
</evidence>
<evidence type="ECO:0000256" key="8">
    <source>
        <dbReference type="ARBA" id="ARBA00023285"/>
    </source>
</evidence>
<dbReference type="PRINTS" id="PR01183">
    <property type="entry name" value="RIBORDTASEM1"/>
</dbReference>
<evidence type="ECO:0000256" key="10">
    <source>
        <dbReference type="RuleBase" id="RU364064"/>
    </source>
</evidence>
<name>A0A1I4YL75_9NEIS</name>
<reference evidence="13" key="1">
    <citation type="submission" date="2016-10" db="EMBL/GenBank/DDBJ databases">
        <authorList>
            <person name="Varghese N."/>
            <person name="Submissions S."/>
        </authorList>
    </citation>
    <scope>NUCLEOTIDE SEQUENCE [LARGE SCALE GENOMIC DNA]</scope>
    <source>
        <strain evidence="13">DSM 6150</strain>
    </source>
</reference>
<evidence type="ECO:0000256" key="4">
    <source>
        <dbReference type="ARBA" id="ARBA00022634"/>
    </source>
</evidence>
<dbReference type="Pfam" id="PF02867">
    <property type="entry name" value="Ribonuc_red_lgC"/>
    <property type="match status" value="1"/>
</dbReference>
<comment type="catalytic activity">
    <reaction evidence="9 10">
        <text>a 2'-deoxyribonucleoside 5'-diphosphate + [thioredoxin]-disulfide + H2O = a ribonucleoside 5'-diphosphate + [thioredoxin]-dithiol</text>
        <dbReference type="Rhea" id="RHEA:23252"/>
        <dbReference type="Rhea" id="RHEA-COMP:10698"/>
        <dbReference type="Rhea" id="RHEA-COMP:10700"/>
        <dbReference type="ChEBI" id="CHEBI:15377"/>
        <dbReference type="ChEBI" id="CHEBI:29950"/>
        <dbReference type="ChEBI" id="CHEBI:50058"/>
        <dbReference type="ChEBI" id="CHEBI:57930"/>
        <dbReference type="ChEBI" id="CHEBI:73316"/>
        <dbReference type="EC" id="1.17.4.1"/>
    </reaction>
</comment>
<comment type="similarity">
    <text evidence="2 10">Belongs to the ribonucleoside diphosphate reductase class-2 family.</text>
</comment>
<proteinExistence type="inferred from homology"/>
<keyword evidence="4 10" id="KW-0237">DNA synthesis</keyword>
<evidence type="ECO:0000259" key="11">
    <source>
        <dbReference type="Pfam" id="PF02867"/>
    </source>
</evidence>
<protein>
    <recommendedName>
        <fullName evidence="10">Vitamin B12-dependent ribonucleotide reductase</fullName>
        <ecNumber evidence="10">1.17.4.1</ecNumber>
    </recommendedName>
</protein>
<evidence type="ECO:0000313" key="13">
    <source>
        <dbReference type="Proteomes" id="UP000242869"/>
    </source>
</evidence>
<keyword evidence="5 10" id="KW-0547">Nucleotide-binding</keyword>
<accession>A0A1I4YL75</accession>
<keyword evidence="13" id="KW-1185">Reference proteome</keyword>
<dbReference type="GO" id="GO:0004748">
    <property type="term" value="F:ribonucleoside-diphosphate reductase activity, thioredoxin disulfide as acceptor"/>
    <property type="evidence" value="ECO:0007669"/>
    <property type="project" value="UniProtKB-EC"/>
</dbReference>
<dbReference type="AlphaFoldDB" id="A0A1I4YL75"/>
<evidence type="ECO:0000256" key="5">
    <source>
        <dbReference type="ARBA" id="ARBA00022741"/>
    </source>
</evidence>
<gene>
    <name evidence="12" type="ORF">SAMN05660284_01366</name>
</gene>
<dbReference type="SUPFAM" id="SSF51998">
    <property type="entry name" value="PFL-like glycyl radical enzymes"/>
    <property type="match status" value="1"/>
</dbReference>
<dbReference type="Proteomes" id="UP000242869">
    <property type="component" value="Unassembled WGS sequence"/>
</dbReference>
<sequence length="577" mass="63638">MDLEPQQISQEVFRERYALEGEENVDAQRLRVAAALAAVERDVSYWQPRFYHALRGGLIPGGRINSAAGVALDATLLNCFVQPVGDSIDSIYQSLREAAETMRRGGGVGYNFSALRPAGAKVKGTGTLASGPVSFMHLFDASCDVIESAGARRGAQMGVLDCDHPDIEAFVHAKDKGEFRNFNLSVGATDRFMQAVADDALWDLVHVAEPDLLVYPQASRRPDGRWCYRTLRARDLWTQIMASAYDHAEPGILFLDKINRDNNLGYCEHISATNPCGEQPLPDYACCDLASINLTWLVRRPFAADATFDFSALGQLARVAVRMLDNVYDVTRWPLPQQRQEALQKRRLGLGFLGLGDALIMLGLRYDSEKGRGVAARIAETLRNEAYLSSVEVAREKGAFPLFSAEGMLSGDHSANRLPASIKDRIRRHGLRNSHLTCIAPTGTISLAFADNASNGIEPAYAWSYKRNKRMADGRVLEFKVEDHAWRAYSAQGGDTQNLPPAFVSALELQALDHMRMVAAVQPYVDAGISKTVNIPANYPFAEFEVLYFEAWRAGLKGIAAFRPNACIGSVLFEPDR</sequence>
<dbReference type="GO" id="GO:0000166">
    <property type="term" value="F:nucleotide binding"/>
    <property type="evidence" value="ECO:0007669"/>
    <property type="project" value="UniProtKB-KW"/>
</dbReference>
<dbReference type="EMBL" id="FOVE01000008">
    <property type="protein sequence ID" value="SFN38766.1"/>
    <property type="molecule type" value="Genomic_DNA"/>
</dbReference>
<dbReference type="EC" id="1.17.4.1" evidence="10"/>
<comment type="function">
    <text evidence="10">Catalyzes the reduction of ribonucleotides to deoxyribonucleotides. May function to provide a pool of deoxyribonucleotide precursors for DNA repair during oxygen limitation and/or for immediate growth after restoration of oxygen.</text>
</comment>
<comment type="cofactor">
    <cofactor evidence="1 10">
        <name>adenosylcob(III)alamin</name>
        <dbReference type="ChEBI" id="CHEBI:18408"/>
    </cofactor>
</comment>
<dbReference type="InterPro" id="IPR000788">
    <property type="entry name" value="RNR_lg_C"/>
</dbReference>
<dbReference type="CDD" id="cd02888">
    <property type="entry name" value="RNR_II_dimer"/>
    <property type="match status" value="1"/>
</dbReference>
<keyword evidence="8 10" id="KW-0170">Cobalt</keyword>
<dbReference type="PANTHER" id="PTHR43371:SF1">
    <property type="entry name" value="RIBONUCLEOSIDE-DIPHOSPHATE REDUCTASE"/>
    <property type="match status" value="1"/>
</dbReference>
<dbReference type="STRING" id="83765.SAMN05660284_01366"/>
<keyword evidence="3 10" id="KW-0846">Cobalamin</keyword>
<dbReference type="InterPro" id="IPR013344">
    <property type="entry name" value="RNR_NrdJ/NrdZ"/>
</dbReference>
<keyword evidence="7" id="KW-1015">Disulfide bond</keyword>
<dbReference type="GO" id="GO:0031419">
    <property type="term" value="F:cobalamin binding"/>
    <property type="evidence" value="ECO:0007669"/>
    <property type="project" value="UniProtKB-KW"/>
</dbReference>
<dbReference type="Gene3D" id="3.20.70.20">
    <property type="match status" value="1"/>
</dbReference>
<evidence type="ECO:0000256" key="6">
    <source>
        <dbReference type="ARBA" id="ARBA00023002"/>
    </source>
</evidence>
<evidence type="ECO:0000256" key="2">
    <source>
        <dbReference type="ARBA" id="ARBA00007405"/>
    </source>
</evidence>
<evidence type="ECO:0000256" key="9">
    <source>
        <dbReference type="ARBA" id="ARBA00047754"/>
    </source>
</evidence>
<dbReference type="GO" id="GO:0071897">
    <property type="term" value="P:DNA biosynthetic process"/>
    <property type="evidence" value="ECO:0007669"/>
    <property type="project" value="UniProtKB-KW"/>
</dbReference>
<evidence type="ECO:0000256" key="1">
    <source>
        <dbReference type="ARBA" id="ARBA00001922"/>
    </source>
</evidence>
<organism evidence="12 13">
    <name type="scientific">Formivibrio citricus</name>
    <dbReference type="NCBI Taxonomy" id="83765"/>
    <lineage>
        <taxon>Bacteria</taxon>
        <taxon>Pseudomonadati</taxon>
        <taxon>Pseudomonadota</taxon>
        <taxon>Betaproteobacteria</taxon>
        <taxon>Neisseriales</taxon>
        <taxon>Chitinibacteraceae</taxon>
        <taxon>Formivibrio</taxon>
    </lineage>
</organism>
<keyword evidence="6 10" id="KW-0560">Oxidoreductase</keyword>
<evidence type="ECO:0000256" key="3">
    <source>
        <dbReference type="ARBA" id="ARBA00022628"/>
    </source>
</evidence>
<dbReference type="InterPro" id="IPR050862">
    <property type="entry name" value="RdRp_reductase_class-2"/>
</dbReference>
<evidence type="ECO:0000256" key="7">
    <source>
        <dbReference type="ARBA" id="ARBA00023157"/>
    </source>
</evidence>
<dbReference type="PANTHER" id="PTHR43371">
    <property type="entry name" value="VITAMIN B12-DEPENDENT RIBONUCLEOTIDE REDUCTASE"/>
    <property type="match status" value="1"/>
</dbReference>
<dbReference type="RefSeq" id="WP_245747808.1">
    <property type="nucleotide sequence ID" value="NZ_FOVE01000008.1"/>
</dbReference>